<evidence type="ECO:0000256" key="4">
    <source>
        <dbReference type="ARBA" id="ARBA00022670"/>
    </source>
</evidence>
<dbReference type="PANTHER" id="PTHR42837:SF2">
    <property type="entry name" value="MEMBRANE METALLOPROTEASE ARASP2, CHLOROPLASTIC-RELATED"/>
    <property type="match status" value="1"/>
</dbReference>
<reference evidence="14" key="1">
    <citation type="submission" date="2020-10" db="EMBL/GenBank/DDBJ databases">
        <authorList>
            <person name="Gilroy R."/>
        </authorList>
    </citation>
    <scope>NUCLEOTIDE SEQUENCE</scope>
    <source>
        <strain evidence="14">11687</strain>
    </source>
</reference>
<dbReference type="Proteomes" id="UP000824081">
    <property type="component" value="Unassembled WGS sequence"/>
</dbReference>
<keyword evidence="5 12" id="KW-0812">Transmembrane</keyword>
<feature type="domain" description="Peptidase M50" evidence="13">
    <location>
        <begin position="22"/>
        <end position="464"/>
    </location>
</feature>
<evidence type="ECO:0000256" key="8">
    <source>
        <dbReference type="ARBA" id="ARBA00022989"/>
    </source>
</evidence>
<evidence type="ECO:0000256" key="2">
    <source>
        <dbReference type="ARBA" id="ARBA00004141"/>
    </source>
</evidence>
<dbReference type="CDD" id="cd06163">
    <property type="entry name" value="S2P-M50_PDZ_RseP-like"/>
    <property type="match status" value="1"/>
</dbReference>
<dbReference type="Pfam" id="PF02163">
    <property type="entry name" value="Peptidase_M50"/>
    <property type="match status" value="1"/>
</dbReference>
<sequence length="475" mass="50878">MNLTHLLSFVSVMKSVGSVILAVVILLAMVTIHEFGHYLAGKLLKFKINEFSVGFGPALLKKRSKKTGELFALRLIPLGGYCAFEGEEDTDEPDGGKAEVGGNAGKTPGPSQTALPERGGENVGEVFSGFSPSGPAAEKSDPQTAEGSGSAPVPDERREPAEERACGRPEQAVQAGSENADETGRVAASGDGTLKFNDQPPWKRIIVLVAGATMNYLLALLILVIMFTGLGRPRSYIMAAPSEEPAAGETAAEQSDSLLPDDIVLSLNGRDLYILTDYFDALDGKKAGDAVTAEVSRLTPSLTREERTLNLVLKADASFRNMTDTATLYAALGLDPEQAAIGFAYRKEGFWSSVGDSFVYSWKLGGTILRSLGELLTGKLGLDSMGGPVTTIRVTAEAASYNLYSFLNIAGFIGVNLAVFNLLPIPALDGSKVIFCIIEWIRKKPINRKVEMMIHFIGIIFLFGFAILVDLLQLF</sequence>
<feature type="compositionally biased region" description="Basic and acidic residues" evidence="11">
    <location>
        <begin position="154"/>
        <end position="167"/>
    </location>
</feature>
<evidence type="ECO:0000313" key="15">
    <source>
        <dbReference type="Proteomes" id="UP000824081"/>
    </source>
</evidence>
<dbReference type="GO" id="GO:0006508">
    <property type="term" value="P:proteolysis"/>
    <property type="evidence" value="ECO:0007669"/>
    <property type="project" value="UniProtKB-KW"/>
</dbReference>
<dbReference type="InterPro" id="IPR036034">
    <property type="entry name" value="PDZ_sf"/>
</dbReference>
<feature type="region of interest" description="Disordered" evidence="11">
    <location>
        <begin position="86"/>
        <end position="194"/>
    </location>
</feature>
<keyword evidence="8 12" id="KW-1133">Transmembrane helix</keyword>
<dbReference type="InterPro" id="IPR008915">
    <property type="entry name" value="Peptidase_M50"/>
</dbReference>
<dbReference type="EMBL" id="DVMZ01000138">
    <property type="protein sequence ID" value="HIU59498.1"/>
    <property type="molecule type" value="Genomic_DNA"/>
</dbReference>
<evidence type="ECO:0000256" key="5">
    <source>
        <dbReference type="ARBA" id="ARBA00022692"/>
    </source>
</evidence>
<evidence type="ECO:0000256" key="1">
    <source>
        <dbReference type="ARBA" id="ARBA00001947"/>
    </source>
</evidence>
<protein>
    <submittedName>
        <fullName evidence="14">Site-2 protease family protein</fullName>
    </submittedName>
</protein>
<dbReference type="GO" id="GO:0016020">
    <property type="term" value="C:membrane"/>
    <property type="evidence" value="ECO:0007669"/>
    <property type="project" value="UniProtKB-SubCell"/>
</dbReference>
<dbReference type="SUPFAM" id="SSF50156">
    <property type="entry name" value="PDZ domain-like"/>
    <property type="match status" value="1"/>
</dbReference>
<keyword evidence="4 14" id="KW-0645">Protease</keyword>
<organism evidence="14 15">
    <name type="scientific">Candidatus Scatosoma pullistercoris</name>
    <dbReference type="NCBI Taxonomy" id="2840934"/>
    <lineage>
        <taxon>Bacteria</taxon>
        <taxon>Bacillati</taxon>
        <taxon>Bacillota</taxon>
        <taxon>Clostridia</taxon>
        <taxon>Candidatus Scatosoma</taxon>
    </lineage>
</organism>
<gene>
    <name evidence="14" type="ORF">IAC57_05275</name>
</gene>
<dbReference type="AlphaFoldDB" id="A0A9D1SH69"/>
<dbReference type="PANTHER" id="PTHR42837">
    <property type="entry name" value="REGULATOR OF SIGMA-E PROTEASE RSEP"/>
    <property type="match status" value="1"/>
</dbReference>
<keyword evidence="7" id="KW-0862">Zinc</keyword>
<keyword evidence="10 12" id="KW-0472">Membrane</keyword>
<reference evidence="14" key="2">
    <citation type="journal article" date="2021" name="PeerJ">
        <title>Extensive microbial diversity within the chicken gut microbiome revealed by metagenomics and culture.</title>
        <authorList>
            <person name="Gilroy R."/>
            <person name="Ravi A."/>
            <person name="Getino M."/>
            <person name="Pursley I."/>
            <person name="Horton D.L."/>
            <person name="Alikhan N.F."/>
            <person name="Baker D."/>
            <person name="Gharbi K."/>
            <person name="Hall N."/>
            <person name="Watson M."/>
            <person name="Adriaenssens E.M."/>
            <person name="Foster-Nyarko E."/>
            <person name="Jarju S."/>
            <person name="Secka A."/>
            <person name="Antonio M."/>
            <person name="Oren A."/>
            <person name="Chaudhuri R.R."/>
            <person name="La Ragione R."/>
            <person name="Hildebrand F."/>
            <person name="Pallen M.J."/>
        </authorList>
    </citation>
    <scope>NUCLEOTIDE SEQUENCE</scope>
    <source>
        <strain evidence="14">11687</strain>
    </source>
</reference>
<accession>A0A9D1SH69</accession>
<dbReference type="InterPro" id="IPR004387">
    <property type="entry name" value="Pept_M50_Zn"/>
</dbReference>
<comment type="caution">
    <text evidence="14">The sequence shown here is derived from an EMBL/GenBank/DDBJ whole genome shotgun (WGS) entry which is preliminary data.</text>
</comment>
<evidence type="ECO:0000256" key="10">
    <source>
        <dbReference type="ARBA" id="ARBA00023136"/>
    </source>
</evidence>
<evidence type="ECO:0000259" key="13">
    <source>
        <dbReference type="Pfam" id="PF02163"/>
    </source>
</evidence>
<evidence type="ECO:0000256" key="11">
    <source>
        <dbReference type="SAM" id="MobiDB-lite"/>
    </source>
</evidence>
<dbReference type="Gene3D" id="2.30.42.10">
    <property type="match status" value="1"/>
</dbReference>
<feature type="transmembrane region" description="Helical" evidence="12">
    <location>
        <begin position="6"/>
        <end position="32"/>
    </location>
</feature>
<evidence type="ECO:0000256" key="12">
    <source>
        <dbReference type="SAM" id="Phobius"/>
    </source>
</evidence>
<proteinExistence type="inferred from homology"/>
<comment type="cofactor">
    <cofactor evidence="1">
        <name>Zn(2+)</name>
        <dbReference type="ChEBI" id="CHEBI:29105"/>
    </cofactor>
</comment>
<feature type="transmembrane region" description="Helical" evidence="12">
    <location>
        <begin position="205"/>
        <end position="227"/>
    </location>
</feature>
<keyword evidence="6" id="KW-0378">Hydrolase</keyword>
<feature type="transmembrane region" description="Helical" evidence="12">
    <location>
        <begin position="403"/>
        <end position="423"/>
    </location>
</feature>
<dbReference type="GO" id="GO:0004222">
    <property type="term" value="F:metalloendopeptidase activity"/>
    <property type="evidence" value="ECO:0007669"/>
    <property type="project" value="InterPro"/>
</dbReference>
<evidence type="ECO:0000256" key="9">
    <source>
        <dbReference type="ARBA" id="ARBA00023049"/>
    </source>
</evidence>
<name>A0A9D1SH69_9FIRM</name>
<evidence type="ECO:0000256" key="6">
    <source>
        <dbReference type="ARBA" id="ARBA00022801"/>
    </source>
</evidence>
<feature type="transmembrane region" description="Helical" evidence="12">
    <location>
        <begin position="452"/>
        <end position="472"/>
    </location>
</feature>
<comment type="similarity">
    <text evidence="3">Belongs to the peptidase M50B family.</text>
</comment>
<evidence type="ECO:0000313" key="14">
    <source>
        <dbReference type="EMBL" id="HIU59498.1"/>
    </source>
</evidence>
<evidence type="ECO:0000256" key="3">
    <source>
        <dbReference type="ARBA" id="ARBA00007931"/>
    </source>
</evidence>
<comment type="subcellular location">
    <subcellularLocation>
        <location evidence="2">Membrane</location>
        <topology evidence="2">Multi-pass membrane protein</topology>
    </subcellularLocation>
</comment>
<evidence type="ECO:0000256" key="7">
    <source>
        <dbReference type="ARBA" id="ARBA00022833"/>
    </source>
</evidence>
<keyword evidence="9" id="KW-0482">Metalloprotease</keyword>